<name>A0ABV9YSE8_9PSEU</name>
<evidence type="ECO:0000313" key="3">
    <source>
        <dbReference type="Proteomes" id="UP001595947"/>
    </source>
</evidence>
<reference evidence="3" key="1">
    <citation type="journal article" date="2019" name="Int. J. Syst. Evol. Microbiol.">
        <title>The Global Catalogue of Microorganisms (GCM) 10K type strain sequencing project: providing services to taxonomists for standard genome sequencing and annotation.</title>
        <authorList>
            <consortium name="The Broad Institute Genomics Platform"/>
            <consortium name="The Broad Institute Genome Sequencing Center for Infectious Disease"/>
            <person name="Wu L."/>
            <person name="Ma J."/>
        </authorList>
    </citation>
    <scope>NUCLEOTIDE SEQUENCE [LARGE SCALE GENOMIC DNA]</scope>
    <source>
        <strain evidence="3">CGMCC 4.7093</strain>
    </source>
</reference>
<keyword evidence="2" id="KW-0255">Endonuclease</keyword>
<comment type="caution">
    <text evidence="2">The sequence shown here is derived from an EMBL/GenBank/DDBJ whole genome shotgun (WGS) entry which is preliminary data.</text>
</comment>
<keyword evidence="2" id="KW-0540">Nuclease</keyword>
<dbReference type="InterPro" id="IPR036691">
    <property type="entry name" value="Endo/exonu/phosph_ase_sf"/>
</dbReference>
<feature type="domain" description="Endonuclease/exonuclease/phosphatase" evidence="1">
    <location>
        <begin position="6"/>
        <end position="261"/>
    </location>
</feature>
<dbReference type="InterPro" id="IPR051916">
    <property type="entry name" value="GPI-anchor_lipid_remodeler"/>
</dbReference>
<dbReference type="EMBL" id="JBHSIV010000040">
    <property type="protein sequence ID" value="MFC5065566.1"/>
    <property type="molecule type" value="Genomic_DNA"/>
</dbReference>
<gene>
    <name evidence="2" type="ORF">ACFPBZ_25340</name>
</gene>
<dbReference type="PANTHER" id="PTHR14859">
    <property type="entry name" value="CALCOFLUOR WHITE HYPERSENSITIVE PROTEIN PRECURSOR"/>
    <property type="match status" value="1"/>
</dbReference>
<evidence type="ECO:0000259" key="1">
    <source>
        <dbReference type="Pfam" id="PF03372"/>
    </source>
</evidence>
<dbReference type="Pfam" id="PF03372">
    <property type="entry name" value="Exo_endo_phos"/>
    <property type="match status" value="1"/>
</dbReference>
<dbReference type="Gene3D" id="3.60.10.10">
    <property type="entry name" value="Endonuclease/exonuclease/phosphatase"/>
    <property type="match status" value="1"/>
</dbReference>
<keyword evidence="2" id="KW-0378">Hydrolase</keyword>
<keyword evidence="3" id="KW-1185">Reference proteome</keyword>
<dbReference type="Proteomes" id="UP001595947">
    <property type="component" value="Unassembled WGS sequence"/>
</dbReference>
<evidence type="ECO:0000313" key="2">
    <source>
        <dbReference type="EMBL" id="MFC5065566.1"/>
    </source>
</evidence>
<dbReference type="SUPFAM" id="SSF56219">
    <property type="entry name" value="DNase I-like"/>
    <property type="match status" value="1"/>
</dbReference>
<dbReference type="PANTHER" id="PTHR14859:SF1">
    <property type="entry name" value="PGAP2-INTERACTING PROTEIN"/>
    <property type="match status" value="1"/>
</dbReference>
<protein>
    <submittedName>
        <fullName evidence="2">Endonuclease/exonuclease/phosphatase family protein</fullName>
    </submittedName>
</protein>
<sequence>MRLRVATWNLWYRFGDPDRRRPAILAALRELDADVIALQEVWSSDDTDLGTELAADLGMHAAFGASPDPSGWSRRLEGPPYGIGNAVLARWPVRDAHTEGLPAGLEPWSRVLHQVVVDTPAGSCPVWSVHLDSSLIGSASRIEQVRVIARRVVEAPPADLPPVVMGDFNAQADSDEMRLIEGHLTAPAEPGLLLVNTRRWAADPDEATWGPDNPYVAPSGSPPARIDHVLLGAGRGRVPVRIGRVARFGHGPVDGVWPSDHAGIVVDLKVPTAGEQKGGS</sequence>
<dbReference type="InterPro" id="IPR005135">
    <property type="entry name" value="Endo/exonuclease/phosphatase"/>
</dbReference>
<organism evidence="2 3">
    <name type="scientific">Actinomycetospora atypica</name>
    <dbReference type="NCBI Taxonomy" id="1290095"/>
    <lineage>
        <taxon>Bacteria</taxon>
        <taxon>Bacillati</taxon>
        <taxon>Actinomycetota</taxon>
        <taxon>Actinomycetes</taxon>
        <taxon>Pseudonocardiales</taxon>
        <taxon>Pseudonocardiaceae</taxon>
        <taxon>Actinomycetospora</taxon>
    </lineage>
</organism>
<accession>A0ABV9YSE8</accession>
<dbReference type="GO" id="GO:0004519">
    <property type="term" value="F:endonuclease activity"/>
    <property type="evidence" value="ECO:0007669"/>
    <property type="project" value="UniProtKB-KW"/>
</dbReference>
<dbReference type="RefSeq" id="WP_378038894.1">
    <property type="nucleotide sequence ID" value="NZ_JBHSIV010000040.1"/>
</dbReference>
<proteinExistence type="predicted"/>